<dbReference type="Pfam" id="PF02954">
    <property type="entry name" value="HTH_8"/>
    <property type="match status" value="1"/>
</dbReference>
<dbReference type="RefSeq" id="WP_083052416.1">
    <property type="nucleotide sequence ID" value="NZ_MWQY01000021.1"/>
</dbReference>
<dbReference type="Pfam" id="PF00158">
    <property type="entry name" value="Sigma54_activat"/>
    <property type="match status" value="1"/>
</dbReference>
<feature type="domain" description="Sigma-54 factor interaction" evidence="7">
    <location>
        <begin position="150"/>
        <end position="379"/>
    </location>
</feature>
<dbReference type="SUPFAM" id="SSF52540">
    <property type="entry name" value="P-loop containing nucleoside triphosphate hydrolases"/>
    <property type="match status" value="1"/>
</dbReference>
<evidence type="ECO:0000256" key="5">
    <source>
        <dbReference type="PROSITE-ProRule" id="PRU00169"/>
    </source>
</evidence>
<dbReference type="SUPFAM" id="SSF46689">
    <property type="entry name" value="Homeodomain-like"/>
    <property type="match status" value="1"/>
</dbReference>
<comment type="caution">
    <text evidence="9">The sequence shown here is derived from an EMBL/GenBank/DDBJ whole genome shotgun (WGS) entry which is preliminary data.</text>
</comment>
<dbReference type="EMBL" id="MWQY01000021">
    <property type="protein sequence ID" value="ORC32687.1"/>
    <property type="molecule type" value="Genomic_DNA"/>
</dbReference>
<dbReference type="InterPro" id="IPR002078">
    <property type="entry name" value="Sigma_54_int"/>
</dbReference>
<organism evidence="9 10">
    <name type="scientific">Marispirochaeta aestuarii</name>
    <dbReference type="NCBI Taxonomy" id="1963862"/>
    <lineage>
        <taxon>Bacteria</taxon>
        <taxon>Pseudomonadati</taxon>
        <taxon>Spirochaetota</taxon>
        <taxon>Spirochaetia</taxon>
        <taxon>Spirochaetales</taxon>
        <taxon>Spirochaetaceae</taxon>
        <taxon>Marispirochaeta</taxon>
    </lineage>
</organism>
<dbReference type="SMART" id="SM00448">
    <property type="entry name" value="REC"/>
    <property type="match status" value="1"/>
</dbReference>
<dbReference type="InterPro" id="IPR025662">
    <property type="entry name" value="Sigma_54_int_dom_ATP-bd_1"/>
</dbReference>
<feature type="modified residue" description="4-aspartylphosphate" evidence="5">
    <location>
        <position position="59"/>
    </location>
</feature>
<dbReference type="Proteomes" id="UP000192343">
    <property type="component" value="Unassembled WGS sequence"/>
</dbReference>
<dbReference type="Gene3D" id="1.10.10.60">
    <property type="entry name" value="Homeodomain-like"/>
    <property type="match status" value="1"/>
</dbReference>
<dbReference type="CDD" id="cd00009">
    <property type="entry name" value="AAA"/>
    <property type="match status" value="1"/>
</dbReference>
<dbReference type="OrthoDB" id="9771372at2"/>
<dbReference type="STRING" id="1963862.B4O97_16130"/>
<evidence type="ECO:0000259" key="7">
    <source>
        <dbReference type="PROSITE" id="PS50045"/>
    </source>
</evidence>
<dbReference type="InterPro" id="IPR003593">
    <property type="entry name" value="AAA+_ATPase"/>
</dbReference>
<feature type="region of interest" description="Disordered" evidence="6">
    <location>
        <begin position="463"/>
        <end position="493"/>
    </location>
</feature>
<evidence type="ECO:0000256" key="1">
    <source>
        <dbReference type="ARBA" id="ARBA00022741"/>
    </source>
</evidence>
<sequence length="493" mass="55494">MENPQFTLLAVDDDATQLELLRVICEKIEFPSIEYLSAETGTQGLETVKSRSVDLVLTDYRLPDINGLEVLKRIKADNPLVSVVVMTAFEDARDAVHILQNGGDDYLVKPTRKDEIEHLIVRIFEKSCVVRENQIVQREIEESFDGLSMVVFQSRAMQQVLNLVSRSARSDAIILITGESGTGKELMARLIHKSSLRKEQPFVTVNIAALPESLMESELFGHAKGSFTGADQDRAGRFEEADGGSLFIDEVGDIPPSIQVKLLRAIQFGQIQRLGENHTRQLNVRIIAATNRDLEGLVAEGSFRTDLYWRLNVVNVTIPPLRARKEDIPPLVEHFIRIFNLKNNRSIQGITREALDLLMRLPFHGNVRELENMIERGIIMARGTHISLRDLESAGVKTSFEDEIHQLCDSATGTDYQEKMNSFEKQLISCALKEAKGNQSEAARRLKISERRLRSRLEILGIHNSPDQEASGSGLDANVELPRHDRRDRGIQD</sequence>
<feature type="domain" description="Response regulatory" evidence="8">
    <location>
        <begin position="7"/>
        <end position="124"/>
    </location>
</feature>
<keyword evidence="3" id="KW-0805">Transcription regulation</keyword>
<dbReference type="Pfam" id="PF25601">
    <property type="entry name" value="AAA_lid_14"/>
    <property type="match status" value="1"/>
</dbReference>
<dbReference type="GO" id="GO:0006355">
    <property type="term" value="P:regulation of DNA-templated transcription"/>
    <property type="evidence" value="ECO:0007669"/>
    <property type="project" value="InterPro"/>
</dbReference>
<dbReference type="GO" id="GO:0000160">
    <property type="term" value="P:phosphorelay signal transduction system"/>
    <property type="evidence" value="ECO:0007669"/>
    <property type="project" value="InterPro"/>
</dbReference>
<evidence type="ECO:0000256" key="4">
    <source>
        <dbReference type="ARBA" id="ARBA00023163"/>
    </source>
</evidence>
<dbReference type="InterPro" id="IPR025943">
    <property type="entry name" value="Sigma_54_int_dom_ATP-bd_2"/>
</dbReference>
<dbReference type="PROSITE" id="PS00676">
    <property type="entry name" value="SIGMA54_INTERACT_2"/>
    <property type="match status" value="1"/>
</dbReference>
<dbReference type="FunFam" id="3.40.50.300:FF:000006">
    <property type="entry name" value="DNA-binding transcriptional regulator NtrC"/>
    <property type="match status" value="1"/>
</dbReference>
<dbReference type="GO" id="GO:0043565">
    <property type="term" value="F:sequence-specific DNA binding"/>
    <property type="evidence" value="ECO:0007669"/>
    <property type="project" value="InterPro"/>
</dbReference>
<evidence type="ECO:0008006" key="11">
    <source>
        <dbReference type="Google" id="ProtNLM"/>
    </source>
</evidence>
<keyword evidence="5" id="KW-0597">Phosphoprotein</keyword>
<dbReference type="GO" id="GO:0005524">
    <property type="term" value="F:ATP binding"/>
    <property type="evidence" value="ECO:0007669"/>
    <property type="project" value="UniProtKB-KW"/>
</dbReference>
<proteinExistence type="predicted"/>
<name>A0A1Y1RVL2_9SPIO</name>
<gene>
    <name evidence="9" type="ORF">B4O97_16130</name>
</gene>
<dbReference type="PROSITE" id="PS00675">
    <property type="entry name" value="SIGMA54_INTERACT_1"/>
    <property type="match status" value="1"/>
</dbReference>
<protein>
    <recommendedName>
        <fullName evidence="11">Two-component system response regulator</fullName>
    </recommendedName>
</protein>
<dbReference type="InterPro" id="IPR009057">
    <property type="entry name" value="Homeodomain-like_sf"/>
</dbReference>
<dbReference type="AlphaFoldDB" id="A0A1Y1RVL2"/>
<evidence type="ECO:0000256" key="6">
    <source>
        <dbReference type="SAM" id="MobiDB-lite"/>
    </source>
</evidence>
<evidence type="ECO:0000313" key="10">
    <source>
        <dbReference type="Proteomes" id="UP000192343"/>
    </source>
</evidence>
<dbReference type="InterPro" id="IPR001789">
    <property type="entry name" value="Sig_transdc_resp-reg_receiver"/>
</dbReference>
<dbReference type="PRINTS" id="PR01590">
    <property type="entry name" value="HTHFIS"/>
</dbReference>
<evidence type="ECO:0000256" key="3">
    <source>
        <dbReference type="ARBA" id="ARBA00023015"/>
    </source>
</evidence>
<feature type="compositionally biased region" description="Basic and acidic residues" evidence="6">
    <location>
        <begin position="481"/>
        <end position="493"/>
    </location>
</feature>
<dbReference type="Gene3D" id="3.40.50.2300">
    <property type="match status" value="1"/>
</dbReference>
<keyword evidence="10" id="KW-1185">Reference proteome</keyword>
<evidence type="ECO:0000256" key="2">
    <source>
        <dbReference type="ARBA" id="ARBA00022840"/>
    </source>
</evidence>
<dbReference type="CDD" id="cd00156">
    <property type="entry name" value="REC"/>
    <property type="match status" value="1"/>
</dbReference>
<keyword evidence="2" id="KW-0067">ATP-binding</keyword>
<dbReference type="Gene3D" id="3.40.50.300">
    <property type="entry name" value="P-loop containing nucleotide triphosphate hydrolases"/>
    <property type="match status" value="1"/>
</dbReference>
<reference evidence="9 10" key="1">
    <citation type="submission" date="2017-03" db="EMBL/GenBank/DDBJ databases">
        <title>Draft Genome sequence of Marispirochaeta sp. strain JC444.</title>
        <authorList>
            <person name="Shivani Y."/>
            <person name="Subhash Y."/>
            <person name="Sasikala C."/>
            <person name="Ramana C."/>
        </authorList>
    </citation>
    <scope>NUCLEOTIDE SEQUENCE [LARGE SCALE GENOMIC DNA]</scope>
    <source>
        <strain evidence="9 10">JC444</strain>
    </source>
</reference>
<dbReference type="PANTHER" id="PTHR32071">
    <property type="entry name" value="TRANSCRIPTIONAL REGULATORY PROTEIN"/>
    <property type="match status" value="1"/>
</dbReference>
<dbReference type="SUPFAM" id="SSF52172">
    <property type="entry name" value="CheY-like"/>
    <property type="match status" value="1"/>
</dbReference>
<dbReference type="Gene3D" id="1.10.8.60">
    <property type="match status" value="1"/>
</dbReference>
<dbReference type="PROSITE" id="PS50045">
    <property type="entry name" value="SIGMA54_INTERACT_4"/>
    <property type="match status" value="1"/>
</dbReference>
<dbReference type="InterPro" id="IPR002197">
    <property type="entry name" value="HTH_Fis"/>
</dbReference>
<dbReference type="SMART" id="SM00382">
    <property type="entry name" value="AAA"/>
    <property type="match status" value="1"/>
</dbReference>
<dbReference type="InterPro" id="IPR027417">
    <property type="entry name" value="P-loop_NTPase"/>
</dbReference>
<keyword evidence="4" id="KW-0804">Transcription</keyword>
<dbReference type="Pfam" id="PF00072">
    <property type="entry name" value="Response_reg"/>
    <property type="match status" value="1"/>
</dbReference>
<dbReference type="PROSITE" id="PS50110">
    <property type="entry name" value="RESPONSE_REGULATORY"/>
    <property type="match status" value="1"/>
</dbReference>
<dbReference type="InterPro" id="IPR058031">
    <property type="entry name" value="AAA_lid_NorR"/>
</dbReference>
<evidence type="ECO:0000313" key="9">
    <source>
        <dbReference type="EMBL" id="ORC32687.1"/>
    </source>
</evidence>
<accession>A0A1Y1RVL2</accession>
<keyword evidence="1" id="KW-0547">Nucleotide-binding</keyword>
<evidence type="ECO:0000259" key="8">
    <source>
        <dbReference type="PROSITE" id="PS50110"/>
    </source>
</evidence>
<dbReference type="InterPro" id="IPR011006">
    <property type="entry name" value="CheY-like_superfamily"/>
</dbReference>